<dbReference type="InterPro" id="IPR036390">
    <property type="entry name" value="WH_DNA-bd_sf"/>
</dbReference>
<dbReference type="PRINTS" id="PR00039">
    <property type="entry name" value="HTHLYSR"/>
</dbReference>
<dbReference type="GO" id="GO:0003700">
    <property type="term" value="F:DNA-binding transcription factor activity"/>
    <property type="evidence" value="ECO:0007669"/>
    <property type="project" value="InterPro"/>
</dbReference>
<keyword evidence="3" id="KW-0238">DNA-binding</keyword>
<dbReference type="AlphaFoldDB" id="A0A841ZLZ7"/>
<evidence type="ECO:0000313" key="7">
    <source>
        <dbReference type="Proteomes" id="UP000559885"/>
    </source>
</evidence>
<dbReference type="PROSITE" id="PS50931">
    <property type="entry name" value="HTH_LYSR"/>
    <property type="match status" value="1"/>
</dbReference>
<dbReference type="Pfam" id="PF03466">
    <property type="entry name" value="LysR_substrate"/>
    <property type="match status" value="1"/>
</dbReference>
<feature type="domain" description="HTH lysR-type" evidence="5">
    <location>
        <begin position="1"/>
        <end position="58"/>
    </location>
</feature>
<evidence type="ECO:0000256" key="2">
    <source>
        <dbReference type="ARBA" id="ARBA00023015"/>
    </source>
</evidence>
<dbReference type="FunFam" id="1.10.10.10:FF:000001">
    <property type="entry name" value="LysR family transcriptional regulator"/>
    <property type="match status" value="1"/>
</dbReference>
<sequence>MDFNQLHYFIVTAECEHLTLASEKLALSQSALSRAIQNLEKELGFPLFDRDGRGIQLNQFGKRFYQDALKLTETLASSKKEIQTLLDPDSGIITLGFTHTLGFSFVPQCLKAFRNSYPKNQFHFHESRTDELLEQVQSGELDIGLAVTKPQDPTFSSFPVATENMVVLFSKDYTQKKTFKLADLANATFFHFNRGTPTRELIDQFLLQNGLVLSSSIDGLEIASILGLVEANLGIAIVPESVASSLVNVYTYPLPLERTVYAIYKNQSFLTDASKRFLTFLQNIK</sequence>
<reference evidence="6 7" key="1">
    <citation type="submission" date="2020-03" db="EMBL/GenBank/DDBJ databases">
        <title>Soil Listeria distribution.</title>
        <authorList>
            <person name="Liao J."/>
            <person name="Wiedmann M."/>
        </authorList>
    </citation>
    <scope>NUCLEOTIDE SEQUENCE [LARGE SCALE GENOMIC DNA]</scope>
    <source>
        <strain evidence="6 7">FSL L7-1507</strain>
    </source>
</reference>
<dbReference type="InterPro" id="IPR036388">
    <property type="entry name" value="WH-like_DNA-bd_sf"/>
</dbReference>
<proteinExistence type="inferred from homology"/>
<keyword evidence="2" id="KW-0805">Transcription regulation</keyword>
<dbReference type="PANTHER" id="PTHR30126">
    <property type="entry name" value="HTH-TYPE TRANSCRIPTIONAL REGULATOR"/>
    <property type="match status" value="1"/>
</dbReference>
<comment type="caution">
    <text evidence="6">The sequence shown here is derived from an EMBL/GenBank/DDBJ whole genome shotgun (WGS) entry which is preliminary data.</text>
</comment>
<comment type="similarity">
    <text evidence="1">Belongs to the LysR transcriptional regulatory family.</text>
</comment>
<dbReference type="CDD" id="cd05466">
    <property type="entry name" value="PBP2_LTTR_substrate"/>
    <property type="match status" value="1"/>
</dbReference>
<dbReference type="Proteomes" id="UP000559885">
    <property type="component" value="Unassembled WGS sequence"/>
</dbReference>
<dbReference type="PANTHER" id="PTHR30126:SF40">
    <property type="entry name" value="HTH-TYPE TRANSCRIPTIONAL REGULATOR GLTR"/>
    <property type="match status" value="1"/>
</dbReference>
<dbReference type="InterPro" id="IPR005119">
    <property type="entry name" value="LysR_subst-bd"/>
</dbReference>
<gene>
    <name evidence="6" type="ORF">HB912_00915</name>
</gene>
<organism evidence="6 7">
    <name type="scientific">Listeria aquatica</name>
    <dbReference type="NCBI Taxonomy" id="1494960"/>
    <lineage>
        <taxon>Bacteria</taxon>
        <taxon>Bacillati</taxon>
        <taxon>Bacillota</taxon>
        <taxon>Bacilli</taxon>
        <taxon>Bacillales</taxon>
        <taxon>Listeriaceae</taxon>
        <taxon>Listeria</taxon>
    </lineage>
</organism>
<dbReference type="Gene3D" id="3.40.190.290">
    <property type="match status" value="1"/>
</dbReference>
<dbReference type="Gene3D" id="1.10.10.10">
    <property type="entry name" value="Winged helix-like DNA-binding domain superfamily/Winged helix DNA-binding domain"/>
    <property type="match status" value="1"/>
</dbReference>
<dbReference type="SUPFAM" id="SSF46785">
    <property type="entry name" value="Winged helix' DNA-binding domain"/>
    <property type="match status" value="1"/>
</dbReference>
<dbReference type="EMBL" id="JAARRM010000001">
    <property type="protein sequence ID" value="MBC1520205.1"/>
    <property type="molecule type" value="Genomic_DNA"/>
</dbReference>
<evidence type="ECO:0000313" key="6">
    <source>
        <dbReference type="EMBL" id="MBC1520205.1"/>
    </source>
</evidence>
<evidence type="ECO:0000256" key="3">
    <source>
        <dbReference type="ARBA" id="ARBA00023125"/>
    </source>
</evidence>
<evidence type="ECO:0000256" key="1">
    <source>
        <dbReference type="ARBA" id="ARBA00009437"/>
    </source>
</evidence>
<keyword evidence="4" id="KW-0804">Transcription</keyword>
<name>A0A841ZLZ7_9LIST</name>
<dbReference type="GO" id="GO:0000976">
    <property type="term" value="F:transcription cis-regulatory region binding"/>
    <property type="evidence" value="ECO:0007669"/>
    <property type="project" value="TreeGrafter"/>
</dbReference>
<dbReference type="RefSeq" id="WP_185371805.1">
    <property type="nucleotide sequence ID" value="NZ_JAARRM010000001.1"/>
</dbReference>
<dbReference type="SUPFAM" id="SSF53850">
    <property type="entry name" value="Periplasmic binding protein-like II"/>
    <property type="match status" value="1"/>
</dbReference>
<evidence type="ECO:0000256" key="4">
    <source>
        <dbReference type="ARBA" id="ARBA00023163"/>
    </source>
</evidence>
<dbReference type="InterPro" id="IPR000847">
    <property type="entry name" value="LysR_HTH_N"/>
</dbReference>
<dbReference type="Pfam" id="PF00126">
    <property type="entry name" value="HTH_1"/>
    <property type="match status" value="1"/>
</dbReference>
<accession>A0A841ZLZ7</accession>
<protein>
    <submittedName>
        <fullName evidence="6">LysR family transcriptional regulator</fullName>
    </submittedName>
</protein>
<evidence type="ECO:0000259" key="5">
    <source>
        <dbReference type="PROSITE" id="PS50931"/>
    </source>
</evidence>